<evidence type="ECO:0000313" key="3">
    <source>
        <dbReference type="Proteomes" id="UP000024533"/>
    </source>
</evidence>
<dbReference type="HOGENOM" id="CLU_019318_0_0_1"/>
<feature type="compositionally biased region" description="Basic and acidic residues" evidence="1">
    <location>
        <begin position="446"/>
        <end position="472"/>
    </location>
</feature>
<feature type="compositionally biased region" description="Basic and acidic residues" evidence="1">
    <location>
        <begin position="144"/>
        <end position="155"/>
    </location>
</feature>
<feature type="region of interest" description="Disordered" evidence="1">
    <location>
        <begin position="120"/>
        <end position="195"/>
    </location>
</feature>
<proteinExistence type="predicted"/>
<protein>
    <recommendedName>
        <fullName evidence="4">Ubiquitin carboxyl-terminal hydrolase 19</fullName>
    </recommendedName>
</protein>
<feature type="compositionally biased region" description="Low complexity" evidence="1">
    <location>
        <begin position="171"/>
        <end position="185"/>
    </location>
</feature>
<reference evidence="2 3" key="1">
    <citation type="submission" date="2014-02" db="EMBL/GenBank/DDBJ databases">
        <title>The Genome Sequence of Trichophyton interdigitale MR816.</title>
        <authorList>
            <consortium name="The Broad Institute Genomics Platform"/>
            <person name="Cuomo C.A."/>
            <person name="White T.C."/>
            <person name="Graser Y."/>
            <person name="Martinez-Rossi N."/>
            <person name="Heitman J."/>
            <person name="Young S.K."/>
            <person name="Zeng Q."/>
            <person name="Gargeya S."/>
            <person name="Abouelleil A."/>
            <person name="Alvarado L."/>
            <person name="Chapman S.B."/>
            <person name="Gainer-Dewar J."/>
            <person name="Goldberg J."/>
            <person name="Griggs A."/>
            <person name="Gujja S."/>
            <person name="Hansen M."/>
            <person name="Howarth C."/>
            <person name="Imamovic A."/>
            <person name="Larimer J."/>
            <person name="Martinez D."/>
            <person name="Murphy C."/>
            <person name="Pearson M.D."/>
            <person name="Persinoti G."/>
            <person name="Poon T."/>
            <person name="Priest M."/>
            <person name="Roberts A.D."/>
            <person name="Saif S."/>
            <person name="Shea T.D."/>
            <person name="Sykes S.N."/>
            <person name="Wortman J."/>
            <person name="Nusbaum C."/>
            <person name="Birren B."/>
        </authorList>
    </citation>
    <scope>NUCLEOTIDE SEQUENCE [LARGE SCALE GENOMIC DNA]</scope>
    <source>
        <strain evidence="2 3">MR816</strain>
    </source>
</reference>
<name>A0A059J841_TRIIM</name>
<feature type="compositionally biased region" description="Basic and acidic residues" evidence="1">
    <location>
        <begin position="369"/>
        <end position="384"/>
    </location>
</feature>
<feature type="compositionally biased region" description="Polar residues" evidence="1">
    <location>
        <begin position="530"/>
        <end position="575"/>
    </location>
</feature>
<feature type="region of interest" description="Disordered" evidence="1">
    <location>
        <begin position="348"/>
        <end position="598"/>
    </location>
</feature>
<sequence length="598" mass="64887">MDAQYPFATREDIWRVHEEVKDLCATQAEHSERLAKLERRKEDDAKMKSLWSPFSPIPSSAGHGSHDTVFNASAEPFKGFDQAHHGLGTHIHMDHEDEPRRGASRANSVRFDESAIHAYNSHGNRSAAELAPARTGSGMGAHPLTERSYSHRSDGRQSSSGHSHHSARTYSLETSRIESSSTTTTPASQHPPLGPPPGLFILGPVPCIIRCWLTTSFSNDSLLYAAICTGAYSSAVASPLIQKLGLEGDIIEEDGARTIKLPVYFPEASVCQSSSRSSSPEPHLPALTVRFFVRDIDREDQKAISIFIGSDVLRTHNADILFSQDKMFVVDDARNRISIPLVRPEDHESFRSLTTMPRKSLSQNPQQKPIEKDHSTPDIDDTHPEQSAGVIGRLGPIHNQPQASKSALSLKTSSEALANHDKDRSSQAISDSEDNSLDMANPKSAASEKSHGRPSTKSDEGSGHWGSWRRDAAPTTSSSSTKSDQPASYVAVSQRPAARRNMKVLKPTKTLTRSNTANAPTGMAQLSIADRTSSDAPSANRQTRSTSGENGDVSSHGANHSSTPWPGKSRPSNNPIGGASAFGWLNTQQKQNTTTHAD</sequence>
<feature type="compositionally biased region" description="Polar residues" evidence="1">
    <location>
        <begin position="351"/>
        <end position="367"/>
    </location>
</feature>
<evidence type="ECO:0008006" key="4">
    <source>
        <dbReference type="Google" id="ProtNLM"/>
    </source>
</evidence>
<feature type="compositionally biased region" description="Polar residues" evidence="1">
    <location>
        <begin position="509"/>
        <end position="519"/>
    </location>
</feature>
<feature type="compositionally biased region" description="Low complexity" evidence="1">
    <location>
        <begin position="403"/>
        <end position="417"/>
    </location>
</feature>
<dbReference type="STRING" id="1215338.A0A059J841"/>
<gene>
    <name evidence="2" type="ORF">H109_04141</name>
</gene>
<dbReference type="EMBL" id="AOKY01000282">
    <property type="protein sequence ID" value="KDB23969.1"/>
    <property type="molecule type" value="Genomic_DNA"/>
</dbReference>
<dbReference type="OMA" id="REDIWRV"/>
<dbReference type="AlphaFoldDB" id="A0A059J841"/>
<feature type="compositionally biased region" description="Polar residues" evidence="1">
    <location>
        <begin position="585"/>
        <end position="598"/>
    </location>
</feature>
<dbReference type="OrthoDB" id="5369841at2759"/>
<evidence type="ECO:0000256" key="1">
    <source>
        <dbReference type="SAM" id="MobiDB-lite"/>
    </source>
</evidence>
<dbReference type="Proteomes" id="UP000024533">
    <property type="component" value="Unassembled WGS sequence"/>
</dbReference>
<accession>A0A059J841</accession>
<evidence type="ECO:0000313" key="2">
    <source>
        <dbReference type="EMBL" id="KDB23969.1"/>
    </source>
</evidence>
<keyword evidence="3" id="KW-1185">Reference proteome</keyword>
<comment type="caution">
    <text evidence="2">The sequence shown here is derived from an EMBL/GenBank/DDBJ whole genome shotgun (WGS) entry which is preliminary data.</text>
</comment>
<organism evidence="2 3">
    <name type="scientific">Trichophyton interdigitale (strain MR816)</name>
    <dbReference type="NCBI Taxonomy" id="1215338"/>
    <lineage>
        <taxon>Eukaryota</taxon>
        <taxon>Fungi</taxon>
        <taxon>Dikarya</taxon>
        <taxon>Ascomycota</taxon>
        <taxon>Pezizomycotina</taxon>
        <taxon>Eurotiomycetes</taxon>
        <taxon>Eurotiomycetidae</taxon>
        <taxon>Onygenales</taxon>
        <taxon>Arthrodermataceae</taxon>
        <taxon>Trichophyton</taxon>
    </lineage>
</organism>